<sequence>MVSAMSTFTGDALDYQEWIDKLPFPLKVNVRKSRGEEGFIPESVSTGVTQIYKDLIRDNLSVNGSVYRGDKIGVNGMISSFTHALKTAGSGVLSDVDCVVGARDVLLGCNRSRSGGDSYWVVNRCCVNNNENVVLCPSEGESKPITVTVEKWYRREGIEGWVEVGRKRRRKVWAKAKEGRVVYWERRGGRKVGELELKNAGIREQGEKGELDKGVTGKRFLVLNTPNKDLHIRLPTEALFTQWKLAITEEISLTSVFGYSFSSSLNPSSTTSSTHMPGTPPSQKKTINGEEGGGSGRKKKGFMNVLSRNRKDNSKSPGVATSLQNRSPSSVPSLSSPTGTSSEPPHPTPRVQIGVHIKVQVSNLYKVCTTDPEGDDDDVWAVVEGVFEQGYWLEKGEEIIRGEETVKINLID</sequence>
<feature type="compositionally biased region" description="Low complexity" evidence="1">
    <location>
        <begin position="264"/>
        <end position="274"/>
    </location>
</feature>
<gene>
    <name evidence="3" type="ORF">TrCOL_g11869</name>
</gene>
<feature type="domain" description="PH" evidence="2">
    <location>
        <begin position="153"/>
        <end position="254"/>
    </location>
</feature>
<proteinExistence type="predicted"/>
<organism evidence="3 4">
    <name type="scientific">Triparma columacea</name>
    <dbReference type="NCBI Taxonomy" id="722753"/>
    <lineage>
        <taxon>Eukaryota</taxon>
        <taxon>Sar</taxon>
        <taxon>Stramenopiles</taxon>
        <taxon>Ochrophyta</taxon>
        <taxon>Bolidophyceae</taxon>
        <taxon>Parmales</taxon>
        <taxon>Triparmaceae</taxon>
        <taxon>Triparma</taxon>
    </lineage>
</organism>
<dbReference type="InterPro" id="IPR001849">
    <property type="entry name" value="PH_domain"/>
</dbReference>
<evidence type="ECO:0000313" key="3">
    <source>
        <dbReference type="EMBL" id="GMI33832.1"/>
    </source>
</evidence>
<reference evidence="4" key="1">
    <citation type="journal article" date="2023" name="Commun. Biol.">
        <title>Genome analysis of Parmales, the sister group of diatoms, reveals the evolutionary specialization of diatoms from phago-mixotrophs to photoautotrophs.</title>
        <authorList>
            <person name="Ban H."/>
            <person name="Sato S."/>
            <person name="Yoshikawa S."/>
            <person name="Yamada K."/>
            <person name="Nakamura Y."/>
            <person name="Ichinomiya M."/>
            <person name="Sato N."/>
            <person name="Blanc-Mathieu R."/>
            <person name="Endo H."/>
            <person name="Kuwata A."/>
            <person name="Ogata H."/>
        </authorList>
    </citation>
    <scope>NUCLEOTIDE SEQUENCE [LARGE SCALE GENOMIC DNA]</scope>
</reference>
<dbReference type="AlphaFoldDB" id="A0A9W7L5K0"/>
<feature type="region of interest" description="Disordered" evidence="1">
    <location>
        <begin position="264"/>
        <end position="350"/>
    </location>
</feature>
<evidence type="ECO:0000256" key="1">
    <source>
        <dbReference type="SAM" id="MobiDB-lite"/>
    </source>
</evidence>
<dbReference type="SMART" id="SM00233">
    <property type="entry name" value="PH"/>
    <property type="match status" value="1"/>
</dbReference>
<feature type="compositionally biased region" description="Polar residues" evidence="1">
    <location>
        <begin position="315"/>
        <end position="326"/>
    </location>
</feature>
<accession>A0A9W7L5K0</accession>
<dbReference type="EMBL" id="BRYA01000832">
    <property type="protein sequence ID" value="GMI33832.1"/>
    <property type="molecule type" value="Genomic_DNA"/>
</dbReference>
<evidence type="ECO:0000259" key="2">
    <source>
        <dbReference type="SMART" id="SM00233"/>
    </source>
</evidence>
<keyword evidence="4" id="KW-1185">Reference proteome</keyword>
<comment type="caution">
    <text evidence="3">The sequence shown here is derived from an EMBL/GenBank/DDBJ whole genome shotgun (WGS) entry which is preliminary data.</text>
</comment>
<protein>
    <recommendedName>
        <fullName evidence="2">PH domain-containing protein</fullName>
    </recommendedName>
</protein>
<dbReference type="Proteomes" id="UP001165065">
    <property type="component" value="Unassembled WGS sequence"/>
</dbReference>
<feature type="compositionally biased region" description="Low complexity" evidence="1">
    <location>
        <begin position="327"/>
        <end position="343"/>
    </location>
</feature>
<evidence type="ECO:0000313" key="4">
    <source>
        <dbReference type="Proteomes" id="UP001165065"/>
    </source>
</evidence>
<dbReference type="OrthoDB" id="185175at2759"/>
<name>A0A9W7L5K0_9STRA</name>